<name>A0A2L2TBX6_9HYPO</name>
<accession>A0A2L2TBX6</accession>
<dbReference type="EMBL" id="LN649230">
    <property type="protein sequence ID" value="CEI61847.1"/>
    <property type="molecule type" value="Genomic_DNA"/>
</dbReference>
<sequence>MPVFLKSAHAVFFVLAHPPPLLRIQMHSELVKPYLNSVVSEKLDPSMVAVNSEFLETIV</sequence>
<reference evidence="2" key="1">
    <citation type="submission" date="2014-10" db="EMBL/GenBank/DDBJ databases">
        <authorList>
            <person name="King R."/>
        </authorList>
    </citation>
    <scope>NUCLEOTIDE SEQUENCE [LARGE SCALE GENOMIC DNA]</scope>
    <source>
        <strain evidence="2">A3/5</strain>
    </source>
</reference>
<organism evidence="1 2">
    <name type="scientific">Fusarium venenatum</name>
    <dbReference type="NCBI Taxonomy" id="56646"/>
    <lineage>
        <taxon>Eukaryota</taxon>
        <taxon>Fungi</taxon>
        <taxon>Dikarya</taxon>
        <taxon>Ascomycota</taxon>
        <taxon>Pezizomycotina</taxon>
        <taxon>Sordariomycetes</taxon>
        <taxon>Hypocreomycetidae</taxon>
        <taxon>Hypocreales</taxon>
        <taxon>Nectriaceae</taxon>
        <taxon>Fusarium</taxon>
    </lineage>
</organism>
<dbReference type="AlphaFoldDB" id="A0A2L2TBX6"/>
<keyword evidence="2" id="KW-1185">Reference proteome</keyword>
<dbReference type="Proteomes" id="UP000245910">
    <property type="component" value="Chromosome II"/>
</dbReference>
<evidence type="ECO:0000313" key="1">
    <source>
        <dbReference type="EMBL" id="CEI61847.1"/>
    </source>
</evidence>
<proteinExistence type="predicted"/>
<protein>
    <submittedName>
        <fullName evidence="1">Uncharacterized protein</fullName>
    </submittedName>
</protein>
<evidence type="ECO:0000313" key="2">
    <source>
        <dbReference type="Proteomes" id="UP000245910"/>
    </source>
</evidence>